<evidence type="ECO:0000256" key="4">
    <source>
        <dbReference type="ARBA" id="ARBA00022692"/>
    </source>
</evidence>
<dbReference type="InterPro" id="IPR039426">
    <property type="entry name" value="TonB-dep_rcpt-like"/>
</dbReference>
<dbReference type="AlphaFoldDB" id="A0A6M1SYA9"/>
<keyword evidence="5 8" id="KW-0732">Signal</keyword>
<dbReference type="Pfam" id="PF14905">
    <property type="entry name" value="OMP_b-brl_3"/>
    <property type="match status" value="1"/>
</dbReference>
<keyword evidence="6" id="KW-0472">Membrane</keyword>
<comment type="caution">
    <text evidence="11">The sequence shown here is derived from an EMBL/GenBank/DDBJ whole genome shotgun (WGS) entry which is preliminary data.</text>
</comment>
<dbReference type="InterPro" id="IPR036942">
    <property type="entry name" value="Beta-barrel_TonB_sf"/>
</dbReference>
<evidence type="ECO:0000256" key="7">
    <source>
        <dbReference type="ARBA" id="ARBA00023237"/>
    </source>
</evidence>
<evidence type="ECO:0000313" key="12">
    <source>
        <dbReference type="Proteomes" id="UP000473278"/>
    </source>
</evidence>
<evidence type="ECO:0000256" key="5">
    <source>
        <dbReference type="ARBA" id="ARBA00022729"/>
    </source>
</evidence>
<dbReference type="Gene3D" id="2.60.40.1120">
    <property type="entry name" value="Carboxypeptidase-like, regulatory domain"/>
    <property type="match status" value="1"/>
</dbReference>
<dbReference type="InterPro" id="IPR008969">
    <property type="entry name" value="CarboxyPept-like_regulatory"/>
</dbReference>
<keyword evidence="11" id="KW-0675">Receptor</keyword>
<evidence type="ECO:0000256" key="6">
    <source>
        <dbReference type="ARBA" id="ARBA00023136"/>
    </source>
</evidence>
<feature type="domain" description="TonB-dependent receptor plug" evidence="9">
    <location>
        <begin position="145"/>
        <end position="220"/>
    </location>
</feature>
<reference evidence="11 12" key="1">
    <citation type="submission" date="2020-02" db="EMBL/GenBank/DDBJ databases">
        <title>Balneolaceae bacterium YR4-1, complete genome.</title>
        <authorList>
            <person name="Li Y."/>
            <person name="Wu S."/>
        </authorList>
    </citation>
    <scope>NUCLEOTIDE SEQUENCE [LARGE SCALE GENOMIC DNA]</scope>
    <source>
        <strain evidence="11 12">YR4-1</strain>
    </source>
</reference>
<evidence type="ECO:0000313" key="11">
    <source>
        <dbReference type="EMBL" id="NGP75537.1"/>
    </source>
</evidence>
<protein>
    <submittedName>
        <fullName evidence="11">TonB-dependent receptor</fullName>
    </submittedName>
</protein>
<keyword evidence="2" id="KW-0813">Transport</keyword>
<sequence length="803" mass="90012">MKKLLLTALFSLFSFTSLFAQSEGILTGKVYDEEDNPLPKASVAVYDSSETNIITGVTTDSAGVFSVKVSPGNYVVEISFVSYQSYTEEVSVSEGEEVDLGNIGLSPTAETMSEVYVRAESSQMQMSFDKRVFEVGQDITSLGGSAVEVLDNVPSLATDIDGNLSLRGNQSVRILINGKPSSRVSGGNVDALRSIPANMIKEVEIITNPSSKYSAEGSAGIINIILKKQTERGVNGSFSLGTGLPQEYEGSTNLNYRVNDINFFFNGGIDYRTEPENGSSFQRFSGPDTTYMYSEQTDAQESELDGDLRFGADFYLSENEVLTASAYVSGEREENNEDINYTDYEYRAGQFTGPVIEEIVRDNEEVSNETDFDFNLDYENKFEGDEHKLTADASFDISNETADTDIQETIREGTTDPLFQRISDGEDEKDLRINAEYVRPLGENGKLEAGIRSDTEWMDNSYNVEEQQNGNWVSLPAFNDNFEYLENVNAAFAILGSEWGNFSGQLGLRLENTRIRTEVKSTGQVNDQNYVNLFPSAFLNYAFNDEQSIQVSYSRRLSRPWSRSLIPFVDFDDPRSQFTGNPNLKPEFSNSYEFGYLHYWDSGSLLTSFYYRYRTDVIERITEQNQGVIRIFPINLATEESWGIELSADQEIANALNLSLNANLFRSNSDGSYQGQVFSSEAEIAQGRLQLRWDVTDTWKFQTSMRYQGPRETTQGTREGMTMIDSGISKEFMDGKALISLNVRDLLNAQNFNNTVNTDGNPNTEFYSQREFSWSSRSASLNFQYFFGEQEQRGGGQRGGGDY</sequence>
<dbReference type="SUPFAM" id="SSF49464">
    <property type="entry name" value="Carboxypeptidase regulatory domain-like"/>
    <property type="match status" value="1"/>
</dbReference>
<evidence type="ECO:0000256" key="2">
    <source>
        <dbReference type="ARBA" id="ARBA00022448"/>
    </source>
</evidence>
<feature type="domain" description="Outer membrane protein beta-barrel" evidence="10">
    <location>
        <begin position="381"/>
        <end position="785"/>
    </location>
</feature>
<keyword evidence="4" id="KW-0812">Transmembrane</keyword>
<dbReference type="InterPro" id="IPR012910">
    <property type="entry name" value="Plug_dom"/>
</dbReference>
<dbReference type="GO" id="GO:0015344">
    <property type="term" value="F:siderophore uptake transmembrane transporter activity"/>
    <property type="evidence" value="ECO:0007669"/>
    <property type="project" value="TreeGrafter"/>
</dbReference>
<dbReference type="Gene3D" id="2.170.130.10">
    <property type="entry name" value="TonB-dependent receptor, plug domain"/>
    <property type="match status" value="1"/>
</dbReference>
<dbReference type="Pfam" id="PF13620">
    <property type="entry name" value="CarboxypepD_reg"/>
    <property type="match status" value="1"/>
</dbReference>
<keyword evidence="7" id="KW-0998">Cell outer membrane</keyword>
<accession>A0A6M1SYA9</accession>
<evidence type="ECO:0000256" key="3">
    <source>
        <dbReference type="ARBA" id="ARBA00022452"/>
    </source>
</evidence>
<dbReference type="Gene3D" id="2.40.170.20">
    <property type="entry name" value="TonB-dependent receptor, beta-barrel domain"/>
    <property type="match status" value="1"/>
</dbReference>
<dbReference type="GO" id="GO:0009279">
    <property type="term" value="C:cell outer membrane"/>
    <property type="evidence" value="ECO:0007669"/>
    <property type="project" value="UniProtKB-SubCell"/>
</dbReference>
<dbReference type="GO" id="GO:0044718">
    <property type="term" value="P:siderophore transmembrane transport"/>
    <property type="evidence" value="ECO:0007669"/>
    <property type="project" value="TreeGrafter"/>
</dbReference>
<gene>
    <name evidence="11" type="ORF">G3570_02755</name>
</gene>
<evidence type="ECO:0000259" key="10">
    <source>
        <dbReference type="Pfam" id="PF14905"/>
    </source>
</evidence>
<dbReference type="InterPro" id="IPR037066">
    <property type="entry name" value="Plug_dom_sf"/>
</dbReference>
<name>A0A6M1SYA9_9BACT</name>
<proteinExistence type="predicted"/>
<feature type="signal peptide" evidence="8">
    <location>
        <begin position="1"/>
        <end position="20"/>
    </location>
</feature>
<dbReference type="InterPro" id="IPR041700">
    <property type="entry name" value="OMP_b-brl_3"/>
</dbReference>
<organism evidence="11 12">
    <name type="scientific">Halalkalibaculum roseum</name>
    <dbReference type="NCBI Taxonomy" id="2709311"/>
    <lineage>
        <taxon>Bacteria</taxon>
        <taxon>Pseudomonadati</taxon>
        <taxon>Balneolota</taxon>
        <taxon>Balneolia</taxon>
        <taxon>Balneolales</taxon>
        <taxon>Balneolaceae</taxon>
        <taxon>Halalkalibaculum</taxon>
    </lineage>
</organism>
<comment type="subcellular location">
    <subcellularLocation>
        <location evidence="1">Cell outer membrane</location>
        <topology evidence="1">Multi-pass membrane protein</topology>
    </subcellularLocation>
</comment>
<evidence type="ECO:0000256" key="8">
    <source>
        <dbReference type="SAM" id="SignalP"/>
    </source>
</evidence>
<dbReference type="SUPFAM" id="SSF56935">
    <property type="entry name" value="Porins"/>
    <property type="match status" value="1"/>
</dbReference>
<evidence type="ECO:0000259" key="9">
    <source>
        <dbReference type="Pfam" id="PF07715"/>
    </source>
</evidence>
<dbReference type="RefSeq" id="WP_165138923.1">
    <property type="nucleotide sequence ID" value="NZ_JAALLT010000001.1"/>
</dbReference>
<dbReference type="Pfam" id="PF07715">
    <property type="entry name" value="Plug"/>
    <property type="match status" value="1"/>
</dbReference>
<feature type="chain" id="PRO_5026849278" evidence="8">
    <location>
        <begin position="21"/>
        <end position="803"/>
    </location>
</feature>
<keyword evidence="3" id="KW-1134">Transmembrane beta strand</keyword>
<evidence type="ECO:0000256" key="1">
    <source>
        <dbReference type="ARBA" id="ARBA00004571"/>
    </source>
</evidence>
<dbReference type="PANTHER" id="PTHR30069:SF29">
    <property type="entry name" value="HEMOGLOBIN AND HEMOGLOBIN-HAPTOGLOBIN-BINDING PROTEIN 1-RELATED"/>
    <property type="match status" value="1"/>
</dbReference>
<dbReference type="PANTHER" id="PTHR30069">
    <property type="entry name" value="TONB-DEPENDENT OUTER MEMBRANE RECEPTOR"/>
    <property type="match status" value="1"/>
</dbReference>
<keyword evidence="12" id="KW-1185">Reference proteome</keyword>
<dbReference type="EMBL" id="JAALLT010000001">
    <property type="protein sequence ID" value="NGP75537.1"/>
    <property type="molecule type" value="Genomic_DNA"/>
</dbReference>
<dbReference type="Proteomes" id="UP000473278">
    <property type="component" value="Unassembled WGS sequence"/>
</dbReference>